<protein>
    <recommendedName>
        <fullName evidence="3">Serine-threonine/tyrosine-protein kinase catalytic domain-containing protein</fullName>
    </recommendedName>
</protein>
<dbReference type="InterPro" id="IPR011009">
    <property type="entry name" value="Kinase-like_dom_sf"/>
</dbReference>
<evidence type="ECO:0008006" key="3">
    <source>
        <dbReference type="Google" id="ProtNLM"/>
    </source>
</evidence>
<comment type="caution">
    <text evidence="1">The sequence shown here is derived from an EMBL/GenBank/DDBJ whole genome shotgun (WGS) entry which is preliminary data.</text>
</comment>
<organism evidence="1 2">
    <name type="scientific">Tritrichomonas musculus</name>
    <dbReference type="NCBI Taxonomy" id="1915356"/>
    <lineage>
        <taxon>Eukaryota</taxon>
        <taxon>Metamonada</taxon>
        <taxon>Parabasalia</taxon>
        <taxon>Tritrichomonadida</taxon>
        <taxon>Tritrichomonadidae</taxon>
        <taxon>Tritrichomonas</taxon>
    </lineage>
</organism>
<name>A0ABR2JQZ5_9EUKA</name>
<keyword evidence="2" id="KW-1185">Reference proteome</keyword>
<dbReference type="EMBL" id="JAPFFF010000010">
    <property type="protein sequence ID" value="KAK8881206.1"/>
    <property type="molecule type" value="Genomic_DNA"/>
</dbReference>
<dbReference type="Proteomes" id="UP001470230">
    <property type="component" value="Unassembled WGS sequence"/>
</dbReference>
<reference evidence="1 2" key="1">
    <citation type="submission" date="2024-04" db="EMBL/GenBank/DDBJ databases">
        <title>Tritrichomonas musculus Genome.</title>
        <authorList>
            <person name="Alves-Ferreira E."/>
            <person name="Grigg M."/>
            <person name="Lorenzi H."/>
            <person name="Galac M."/>
        </authorList>
    </citation>
    <scope>NUCLEOTIDE SEQUENCE [LARGE SCALE GENOMIC DNA]</scope>
    <source>
        <strain evidence="1 2">EAF2021</strain>
    </source>
</reference>
<proteinExistence type="predicted"/>
<dbReference type="Gene3D" id="1.10.510.10">
    <property type="entry name" value="Transferase(Phosphotransferase) domain 1"/>
    <property type="match status" value="1"/>
</dbReference>
<evidence type="ECO:0000313" key="1">
    <source>
        <dbReference type="EMBL" id="KAK8881206.1"/>
    </source>
</evidence>
<evidence type="ECO:0000313" key="2">
    <source>
        <dbReference type="Proteomes" id="UP001470230"/>
    </source>
</evidence>
<sequence>MPESISDFIMKCWELDPKERPSMIEILNDFRNHHFLFPNTNLNEFDEYVERIFSVKVTSQFVKRALKNEKFSNSVKTLYNSISIAHNLNFNNDFLRTLYTIREQTESYSPLILNITRPGCDYKRFCAAIRKLK</sequence>
<accession>A0ABR2JQZ5</accession>
<gene>
    <name evidence="1" type="ORF">M9Y10_003939</name>
</gene>
<dbReference type="SUPFAM" id="SSF56112">
    <property type="entry name" value="Protein kinase-like (PK-like)"/>
    <property type="match status" value="1"/>
</dbReference>